<dbReference type="Proteomes" id="UP001596220">
    <property type="component" value="Unassembled WGS sequence"/>
</dbReference>
<gene>
    <name evidence="1" type="ORF">ACFP3R_23410</name>
</gene>
<evidence type="ECO:0000313" key="2">
    <source>
        <dbReference type="Proteomes" id="UP001596220"/>
    </source>
</evidence>
<comment type="caution">
    <text evidence="1">The sequence shown here is derived from an EMBL/GenBank/DDBJ whole genome shotgun (WGS) entry which is preliminary data.</text>
</comment>
<proteinExistence type="predicted"/>
<reference evidence="2" key="1">
    <citation type="journal article" date="2019" name="Int. J. Syst. Evol. Microbiol.">
        <title>The Global Catalogue of Microorganisms (GCM) 10K type strain sequencing project: providing services to taxonomists for standard genome sequencing and annotation.</title>
        <authorList>
            <consortium name="The Broad Institute Genomics Platform"/>
            <consortium name="The Broad Institute Genome Sequencing Center for Infectious Disease"/>
            <person name="Wu L."/>
            <person name="Ma J."/>
        </authorList>
    </citation>
    <scope>NUCLEOTIDE SEQUENCE [LARGE SCALE GENOMIC DNA]</scope>
    <source>
        <strain evidence="2">CGMCC 4.7246</strain>
    </source>
</reference>
<dbReference type="Gene3D" id="1.25.40.10">
    <property type="entry name" value="Tetratricopeptide repeat domain"/>
    <property type="match status" value="1"/>
</dbReference>
<sequence>MPELAIQPRYTRSDPRGLFPVRTGLPELEHNRLAVFWRPLIDMADSPFAPLRLRAVPVLADRLADPAPGRWVWLSMIGVPGLRHQVLRHAGLDHYDCRDPRDLAEDLRSPRWNALLDAMARFAELDFAGRALVVFLLAQLSYPAAAVRLAGDVTPTGDPGHDRYAYEVIRVRARVPGQNAFASAAFREMASVQDDPRLVLAACFQGLGRVLRGNADPAEGEWFRRRGAAVAGLDDGWHTHLVRSRFHRAVGLLELTRGDRGGARRELRAALRHDAALAGRTGVDAVVAAENRRYLLELSVRIGGDDVRARCDELVAADPHCVEALLLAGDGYAAIGDYGGAARWYSAAGELGTGSGAVGWFRAAQCLEHVGDRGGALNAMGRCLELDHTAVEARDYLDGRR</sequence>
<evidence type="ECO:0000313" key="1">
    <source>
        <dbReference type="EMBL" id="MFC6092229.1"/>
    </source>
</evidence>
<evidence type="ECO:0008006" key="3">
    <source>
        <dbReference type="Google" id="ProtNLM"/>
    </source>
</evidence>
<dbReference type="SUPFAM" id="SSF48452">
    <property type="entry name" value="TPR-like"/>
    <property type="match status" value="1"/>
</dbReference>
<name>A0ABW1P9E7_9PSEU</name>
<keyword evidence="2" id="KW-1185">Reference proteome</keyword>
<dbReference type="EMBL" id="JBHSQO010000026">
    <property type="protein sequence ID" value="MFC6092229.1"/>
    <property type="molecule type" value="Genomic_DNA"/>
</dbReference>
<protein>
    <recommendedName>
        <fullName evidence="3">Tetratricopeptide repeat protein</fullName>
    </recommendedName>
</protein>
<accession>A0ABW1P9E7</accession>
<dbReference type="RefSeq" id="WP_380638520.1">
    <property type="nucleotide sequence ID" value="NZ_JBHSQO010000026.1"/>
</dbReference>
<organism evidence="1 2">
    <name type="scientific">Saccharothrix lopnurensis</name>
    <dbReference type="NCBI Taxonomy" id="1670621"/>
    <lineage>
        <taxon>Bacteria</taxon>
        <taxon>Bacillati</taxon>
        <taxon>Actinomycetota</taxon>
        <taxon>Actinomycetes</taxon>
        <taxon>Pseudonocardiales</taxon>
        <taxon>Pseudonocardiaceae</taxon>
        <taxon>Saccharothrix</taxon>
    </lineage>
</organism>
<dbReference type="InterPro" id="IPR011990">
    <property type="entry name" value="TPR-like_helical_dom_sf"/>
</dbReference>